<keyword evidence="2" id="KW-1185">Reference proteome</keyword>
<sequence length="138" mass="15360">MLLAKKTIENIQKAITSSKFSVKDIKVKAVYSTPKITLAEYLLDGELVVSQLYPVAGSKISDLILDAAAFSDYYLLSEVYGGLEKDDTAELILEIWPCTGKQNVVSINNTKVTEPPASKSSLERLKNNFNHQPRRHCK</sequence>
<dbReference type="Proteomes" id="UP000596381">
    <property type="component" value="Segment"/>
</dbReference>
<evidence type="ECO:0000313" key="2">
    <source>
        <dbReference type="Proteomes" id="UP000596381"/>
    </source>
</evidence>
<evidence type="ECO:0000313" key="1">
    <source>
        <dbReference type="EMBL" id="QQV92222.1"/>
    </source>
</evidence>
<organism evidence="1 2">
    <name type="scientific">Klebsiella phage vB_KpM_FBKp24</name>
    <dbReference type="NCBI Taxonomy" id="2801834"/>
    <lineage>
        <taxon>Viruses</taxon>
        <taxon>Duplodnaviria</taxon>
        <taxon>Heunggongvirae</taxon>
        <taxon>Uroviricota</taxon>
        <taxon>Caudoviricetes</taxon>
        <taxon>Chimalliviridae</taxon>
        <taxon>Maaswegvirus</taxon>
        <taxon>Maaswegvirus Kp24</taxon>
    </lineage>
</organism>
<protein>
    <submittedName>
        <fullName evidence="1">Uncharacterized protein</fullName>
    </submittedName>
</protein>
<reference evidence="1 2" key="1">
    <citation type="submission" date="2020-12" db="EMBL/GenBank/DDBJ databases">
        <title>Genomic characterization of four novel bacteriophages infecting Klebsiella pneumoniae.</title>
        <authorList>
            <person name="Estrada Bonilla B."/>
            <person name="Costa A.R."/>
            <person name="van Rossum T."/>
            <person name="Hagedoorn S."/>
            <person name="Wallinga H."/>
            <person name="Xiao M."/>
            <person name="Song W."/>
            <person name="Haas P.-J."/>
            <person name="Nobrega F.L."/>
            <person name="Brouns S.J.J."/>
        </authorList>
    </citation>
    <scope>NUCLEOTIDE SEQUENCE [LARGE SCALE GENOMIC DNA]</scope>
</reference>
<dbReference type="EMBL" id="MW394391">
    <property type="protein sequence ID" value="QQV92222.1"/>
    <property type="molecule type" value="Genomic_DNA"/>
</dbReference>
<accession>A0A7U0GBL8</accession>
<proteinExistence type="predicted"/>
<gene>
    <name evidence="1" type="ORF">vBKpMFBKp24_144</name>
</gene>
<name>A0A7U0GBL8_9CAUD</name>